<evidence type="ECO:0000313" key="2">
    <source>
        <dbReference type="Proteomes" id="UP000233597"/>
    </source>
</evidence>
<dbReference type="InterPro" id="IPR009752">
    <property type="entry name" value="Phage_Mu_GpJ"/>
</dbReference>
<dbReference type="Proteomes" id="UP000233597">
    <property type="component" value="Unassembled WGS sequence"/>
</dbReference>
<evidence type="ECO:0000313" key="1">
    <source>
        <dbReference type="EMBL" id="PKR55480.1"/>
    </source>
</evidence>
<dbReference type="Pfam" id="PF07030">
    <property type="entry name" value="Phage_Mu_Gp36"/>
    <property type="match status" value="1"/>
</dbReference>
<proteinExistence type="predicted"/>
<accession>A0A2N3KYB0</accession>
<dbReference type="AlphaFoldDB" id="A0A2N3KYB0"/>
<evidence type="ECO:0008006" key="3">
    <source>
        <dbReference type="Google" id="ProtNLM"/>
    </source>
</evidence>
<name>A0A2N3KYB0_9PROT</name>
<reference evidence="1 2" key="1">
    <citation type="submission" date="2017-09" db="EMBL/GenBank/DDBJ databases">
        <title>Biodiversity and function of Thalassospira species in the particle-attached aromatic-hydrocarbon-degrading consortia from the surface seawater of the South China Sea.</title>
        <authorList>
            <person name="Dong C."/>
            <person name="Liu R."/>
            <person name="Shao Z."/>
        </authorList>
    </citation>
    <scope>NUCLEOTIDE SEQUENCE [LARGE SCALE GENOMIC DNA]</scope>
    <source>
        <strain evidence="1 2">CSC1P2</strain>
    </source>
</reference>
<gene>
    <name evidence="1" type="ORF">COO20_04740</name>
</gene>
<dbReference type="EMBL" id="NWTK01000002">
    <property type="protein sequence ID" value="PKR55480.1"/>
    <property type="molecule type" value="Genomic_DNA"/>
</dbReference>
<organism evidence="1 2">
    <name type="scientific">Thalassospira marina</name>
    <dbReference type="NCBI Taxonomy" id="2048283"/>
    <lineage>
        <taxon>Bacteria</taxon>
        <taxon>Pseudomonadati</taxon>
        <taxon>Pseudomonadota</taxon>
        <taxon>Alphaproteobacteria</taxon>
        <taxon>Rhodospirillales</taxon>
        <taxon>Thalassospiraceae</taxon>
        <taxon>Thalassospira</taxon>
    </lineage>
</organism>
<dbReference type="OrthoDB" id="9812088at2"/>
<protein>
    <recommendedName>
        <fullName evidence="3">DUF1320 domain-containing protein</fullName>
    </recommendedName>
</protein>
<comment type="caution">
    <text evidence="1">The sequence shown here is derived from an EMBL/GenBank/DDBJ whole genome shotgun (WGS) entry which is preliminary data.</text>
</comment>
<sequence length="141" mass="15529">MDVIMAYADLTAMTERFGERELIDLTDRATPPTGLIDGTAITTALSSAEAEINAALASRYTLPLNPVPTLITDMTCELARYFLYDNELTETVEKRANWARNQLRALSTGQNQLDQGMTVRPAAAQSWKPASVFGFDQLRGL</sequence>